<comment type="subcellular location">
    <subcellularLocation>
        <location evidence="11">Cytoplasm</location>
    </subcellularLocation>
</comment>
<dbReference type="EMBL" id="JAFHKS010000041">
    <property type="protein sequence ID" value="MBN3544293.1"/>
    <property type="molecule type" value="Genomic_DNA"/>
</dbReference>
<evidence type="ECO:0000256" key="2">
    <source>
        <dbReference type="ARBA" id="ARBA00022490"/>
    </source>
</evidence>
<proteinExistence type="inferred from homology"/>
<evidence type="ECO:0000313" key="14">
    <source>
        <dbReference type="Proteomes" id="UP001319060"/>
    </source>
</evidence>
<gene>
    <name evidence="11" type="primary">fni</name>
    <name evidence="13" type="ORF">JYA64_03185</name>
</gene>
<dbReference type="RefSeq" id="WP_188404130.1">
    <property type="nucleotide sequence ID" value="NZ_BMCE01000003.1"/>
</dbReference>
<dbReference type="Gene3D" id="3.20.20.70">
    <property type="entry name" value="Aldolase class I"/>
    <property type="match status" value="1"/>
</dbReference>
<keyword evidence="4 11" id="KW-0288">FMN</keyword>
<keyword evidence="9 11" id="KW-0413">Isomerase</keyword>
<keyword evidence="3 11" id="KW-0285">Flavoprotein</keyword>
<dbReference type="NCBIfam" id="TIGR02151">
    <property type="entry name" value="IPP_isom_2"/>
    <property type="match status" value="1"/>
</dbReference>
<comment type="subunit">
    <text evidence="10 11">Homooctamer. Dimer of tetramers.</text>
</comment>
<feature type="binding site" evidence="11">
    <location>
        <begin position="275"/>
        <end position="277"/>
    </location>
    <ligand>
        <name>FMN</name>
        <dbReference type="ChEBI" id="CHEBI:58210"/>
    </ligand>
</feature>
<evidence type="ECO:0000256" key="1">
    <source>
        <dbReference type="ARBA" id="ARBA00001917"/>
    </source>
</evidence>
<comment type="catalytic activity">
    <reaction evidence="11">
        <text>isopentenyl diphosphate = dimethylallyl diphosphate</text>
        <dbReference type="Rhea" id="RHEA:23284"/>
        <dbReference type="ChEBI" id="CHEBI:57623"/>
        <dbReference type="ChEBI" id="CHEBI:128769"/>
        <dbReference type="EC" id="5.3.3.2"/>
    </reaction>
</comment>
<comment type="function">
    <text evidence="11">Involved in the biosynthesis of isoprenoids. Catalyzes the 1,3-allylic rearrangement of the homoallylic substrate isopentenyl (IPP) to its allylic isomer, dimethylallyl diphosphate (DMAPP).</text>
</comment>
<evidence type="ECO:0000256" key="4">
    <source>
        <dbReference type="ARBA" id="ARBA00022643"/>
    </source>
</evidence>
<sequence>MDISKDLTEKRKTEHIRISLNEDVEGKDITTGLEKYRFVPNALPELDFDKVSLATTFLGRHVHTPFLISSMTGGTDTAYKINQNLAIAAQEKGWAIGLGSMRAAIENEDLAYTFQIRKWAPDIPVIANIGAVQLNYGFGTEESKKAIEMAEADLLVLHLNTLQEVFQPEGDTNFSNLLSKIEKLSNELTVPVGVKEVGMGIDQDTAKKLISAGVQFIDVAGAGGTSWIQVESFRSNDAIRKEAAEAFLDWGIPTADSIVAVRNSDKNIPVIASGGIKHGVDAAKSIALGANLAGFGRLLLHSAVENHPEALLVQMGRIEFECKAAMFGIGAANIEELAHTKRLIKKS</sequence>
<protein>
    <recommendedName>
        <fullName evidence="11">Isopentenyl-diphosphate delta-isomerase</fullName>
        <shortName evidence="11">IPP isomerase</shortName>
        <ecNumber evidence="11">5.3.3.2</ecNumber>
    </recommendedName>
    <alternativeName>
        <fullName evidence="11">Isopentenyl diphosphate:dimethylallyl diphosphate isomerase</fullName>
    </alternativeName>
    <alternativeName>
        <fullName evidence="11">Isopentenyl pyrophosphate isomerase</fullName>
    </alternativeName>
    <alternativeName>
        <fullName evidence="11">Type 2 isopentenyl diphosphate isomerase</fullName>
        <shortName evidence="11">IDI-2</shortName>
    </alternativeName>
</protein>
<dbReference type="PANTHER" id="PTHR43665:SF1">
    <property type="entry name" value="ISOPENTENYL-DIPHOSPHATE DELTA-ISOMERASE"/>
    <property type="match status" value="1"/>
</dbReference>
<keyword evidence="6 11" id="KW-0460">Magnesium</keyword>
<dbReference type="PIRSF" id="PIRSF003314">
    <property type="entry name" value="IPP_isomerase"/>
    <property type="match status" value="1"/>
</dbReference>
<dbReference type="InterPro" id="IPR013785">
    <property type="entry name" value="Aldolase_TIM"/>
</dbReference>
<dbReference type="EC" id="5.3.3.2" evidence="11"/>
<accession>A0ABS2Z864</accession>
<feature type="binding site" evidence="11">
    <location>
        <position position="128"/>
    </location>
    <ligand>
        <name>FMN</name>
        <dbReference type="ChEBI" id="CHEBI:58210"/>
    </ligand>
</feature>
<comment type="similarity">
    <text evidence="11">Belongs to the IPP isomerase type 2 family.</text>
</comment>
<dbReference type="SMART" id="SM01240">
    <property type="entry name" value="IMPDH"/>
    <property type="match status" value="1"/>
</dbReference>
<evidence type="ECO:0000256" key="9">
    <source>
        <dbReference type="ARBA" id="ARBA00023235"/>
    </source>
</evidence>
<comment type="caution">
    <text evidence="11">Lacks conserved residue(s) required for the propagation of feature annotation.</text>
</comment>
<evidence type="ECO:0000256" key="10">
    <source>
        <dbReference type="ARBA" id="ARBA00025810"/>
    </source>
</evidence>
<feature type="binding site" evidence="11">
    <location>
        <begin position="70"/>
        <end position="72"/>
    </location>
    <ligand>
        <name>FMN</name>
        <dbReference type="ChEBI" id="CHEBI:58210"/>
    </ligand>
</feature>
<name>A0ABS2Z864_9BACL</name>
<feature type="domain" description="FMN-dependent dehydrogenase" evidence="12">
    <location>
        <begin position="178"/>
        <end position="339"/>
    </location>
</feature>
<feature type="binding site" evidence="11">
    <location>
        <position position="225"/>
    </location>
    <ligand>
        <name>FMN</name>
        <dbReference type="ChEBI" id="CHEBI:58210"/>
    </ligand>
</feature>
<evidence type="ECO:0000256" key="3">
    <source>
        <dbReference type="ARBA" id="ARBA00022630"/>
    </source>
</evidence>
<dbReference type="Pfam" id="PF01070">
    <property type="entry name" value="FMN_dh"/>
    <property type="match status" value="2"/>
</dbReference>
<evidence type="ECO:0000313" key="13">
    <source>
        <dbReference type="EMBL" id="MBN3544293.1"/>
    </source>
</evidence>
<dbReference type="InterPro" id="IPR000262">
    <property type="entry name" value="FMN-dep_DH"/>
</dbReference>
<evidence type="ECO:0000256" key="6">
    <source>
        <dbReference type="ARBA" id="ARBA00022842"/>
    </source>
</evidence>
<dbReference type="SUPFAM" id="SSF51395">
    <property type="entry name" value="FMN-linked oxidoreductases"/>
    <property type="match status" value="1"/>
</dbReference>
<dbReference type="GO" id="GO:0004452">
    <property type="term" value="F:isopentenyl-diphosphate delta-isomerase activity"/>
    <property type="evidence" value="ECO:0007669"/>
    <property type="project" value="UniProtKB-EC"/>
</dbReference>
<dbReference type="CDD" id="cd02811">
    <property type="entry name" value="IDI-2_FMN"/>
    <property type="match status" value="1"/>
</dbReference>
<feature type="binding site" evidence="11">
    <location>
        <position position="164"/>
    </location>
    <ligand>
        <name>Mg(2+)</name>
        <dbReference type="ChEBI" id="CHEBI:18420"/>
    </ligand>
</feature>
<feature type="binding site" evidence="11">
    <location>
        <position position="69"/>
    </location>
    <ligand>
        <name>FMN</name>
        <dbReference type="ChEBI" id="CHEBI:58210"/>
    </ligand>
</feature>
<keyword evidence="5 11" id="KW-0479">Metal-binding</keyword>
<feature type="binding site" evidence="11">
    <location>
        <begin position="100"/>
        <end position="102"/>
    </location>
    <ligand>
        <name>substrate</name>
    </ligand>
</feature>
<evidence type="ECO:0000256" key="5">
    <source>
        <dbReference type="ARBA" id="ARBA00022723"/>
    </source>
</evidence>
<evidence type="ECO:0000256" key="7">
    <source>
        <dbReference type="ARBA" id="ARBA00022857"/>
    </source>
</evidence>
<evidence type="ECO:0000256" key="11">
    <source>
        <dbReference type="HAMAP-Rule" id="MF_00354"/>
    </source>
</evidence>
<dbReference type="InterPro" id="IPR011179">
    <property type="entry name" value="IPdP_isomerase"/>
</dbReference>
<feature type="binding site" evidence="11">
    <location>
        <begin position="11"/>
        <end position="12"/>
    </location>
    <ligand>
        <name>substrate</name>
    </ligand>
</feature>
<dbReference type="Proteomes" id="UP001319060">
    <property type="component" value="Unassembled WGS sequence"/>
</dbReference>
<keyword evidence="14" id="KW-1185">Reference proteome</keyword>
<comment type="caution">
    <text evidence="13">The sequence shown here is derived from an EMBL/GenBank/DDBJ whole genome shotgun (WGS) entry which is preliminary data.</text>
</comment>
<comment type="cofactor">
    <cofactor evidence="11">
        <name>NADPH</name>
        <dbReference type="ChEBI" id="CHEBI:57783"/>
    </cofactor>
</comment>
<feature type="domain" description="FMN-dependent dehydrogenase" evidence="12">
    <location>
        <begin position="20"/>
        <end position="102"/>
    </location>
</feature>
<organism evidence="13 14">
    <name type="scientific">Fictibacillus barbaricus</name>
    <dbReference type="NCBI Taxonomy" id="182136"/>
    <lineage>
        <taxon>Bacteria</taxon>
        <taxon>Bacillati</taxon>
        <taxon>Bacillota</taxon>
        <taxon>Bacilli</taxon>
        <taxon>Bacillales</taxon>
        <taxon>Fictibacillaceae</taxon>
        <taxon>Fictibacillus</taxon>
    </lineage>
</organism>
<evidence type="ECO:0000259" key="12">
    <source>
        <dbReference type="Pfam" id="PF01070"/>
    </source>
</evidence>
<dbReference type="PANTHER" id="PTHR43665">
    <property type="entry name" value="ISOPENTENYL-DIPHOSPHATE DELTA-ISOMERASE"/>
    <property type="match status" value="1"/>
</dbReference>
<feature type="binding site" evidence="11">
    <location>
        <position position="100"/>
    </location>
    <ligand>
        <name>FMN</name>
        <dbReference type="ChEBI" id="CHEBI:58210"/>
    </ligand>
</feature>
<feature type="binding site" evidence="11">
    <location>
        <position position="163"/>
    </location>
    <ligand>
        <name>substrate</name>
    </ligand>
</feature>
<dbReference type="HAMAP" id="MF_00354">
    <property type="entry name" value="Idi_2"/>
    <property type="match status" value="1"/>
</dbReference>
<feature type="binding site" evidence="11">
    <location>
        <position position="195"/>
    </location>
    <ligand>
        <name>FMN</name>
        <dbReference type="ChEBI" id="CHEBI:58210"/>
    </ligand>
</feature>
<comment type="cofactor">
    <cofactor evidence="11">
        <name>Mg(2+)</name>
        <dbReference type="ChEBI" id="CHEBI:18420"/>
    </cofactor>
</comment>
<keyword evidence="2 11" id="KW-0963">Cytoplasm</keyword>
<comment type="cofactor">
    <cofactor evidence="1 11">
        <name>FMN</name>
        <dbReference type="ChEBI" id="CHEBI:58210"/>
    </cofactor>
</comment>
<evidence type="ECO:0000256" key="8">
    <source>
        <dbReference type="ARBA" id="ARBA00023229"/>
    </source>
</evidence>
<reference evidence="13 14" key="1">
    <citation type="submission" date="2021-01" db="EMBL/GenBank/DDBJ databases">
        <title>Genome Sequencing of Type Strains.</title>
        <authorList>
            <person name="Lemaire J.F."/>
            <person name="Inderbitzin P."/>
            <person name="Collins S.B."/>
            <person name="Wespe N."/>
            <person name="Knight-Connoni V."/>
        </authorList>
    </citation>
    <scope>NUCLEOTIDE SEQUENCE [LARGE SCALE GENOMIC DNA]</scope>
    <source>
        <strain evidence="13 14">DSM 14730</strain>
    </source>
</reference>
<keyword evidence="8 11" id="KW-0414">Isoprene biosynthesis</keyword>
<keyword evidence="7 11" id="KW-0521">NADP</keyword>